<keyword evidence="5 10" id="KW-0269">Exonuclease</keyword>
<evidence type="ECO:0000256" key="1">
    <source>
        <dbReference type="ARBA" id="ARBA00005915"/>
    </source>
</evidence>
<dbReference type="Gene3D" id="3.10.310.30">
    <property type="match status" value="1"/>
</dbReference>
<comment type="caution">
    <text evidence="10">The sequence shown here is derived from an EMBL/GenBank/DDBJ whole genome shotgun (WGS) entry which is preliminary data.</text>
</comment>
<dbReference type="InterPro" id="IPR001667">
    <property type="entry name" value="DDH_dom"/>
</dbReference>
<dbReference type="EMBL" id="MFST01000048">
    <property type="protein sequence ID" value="OGI44442.1"/>
    <property type="molecule type" value="Genomic_DNA"/>
</dbReference>
<dbReference type="SUPFAM" id="SSF64182">
    <property type="entry name" value="DHH phosphoesterases"/>
    <property type="match status" value="1"/>
</dbReference>
<dbReference type="Pfam" id="PF01368">
    <property type="entry name" value="DHH"/>
    <property type="match status" value="1"/>
</dbReference>
<dbReference type="GO" id="GO:0003676">
    <property type="term" value="F:nucleic acid binding"/>
    <property type="evidence" value="ECO:0007669"/>
    <property type="project" value="InterPro"/>
</dbReference>
<feature type="domain" description="DDH" evidence="7">
    <location>
        <begin position="68"/>
        <end position="228"/>
    </location>
</feature>
<sequence>MRRRQPGSAAGALPAELHPVLARIYRARNLASAVELDNSLENLIPPERLKQMDRAVSLLAEALRAGRRIMVVADFDADGATGCALAVRALTQMGARDVRYLVPNRFEYGYGLTPEIVALAARQEPDLLVTVDNGIASVAGVRAARACGMRVLITDHHLPGPELPEADAIVNPNQPGDEFTSKHLAGVGVAFYVMLALRAHLRAAGWFAEWGIAEPNLARLLDLVALGTVADVVPLDHNNRILVAQGLARINHGRCVEGIRALAEAAGRRPGALTATDLGYCIAPRLNAAGRLEDMTLGVECLLTDDPAAATDMAQRLDRLNRERRAIEAEMQDQARAALAALRLDATLPRGLCLFDESWHQGVIGLVAARVRERAHRPVIAFAPANERELKGSARSVPGLHIRDALDAVAARHPGMLHKFGGHAMAAGLTLERRHLDAFSAAFDAEISRHLAEEDLHGVVWSDGELELRDFTLTLAELLRSAGPWGAGFPEPVFEGTFDVGGRRIVGDKHLKLTLRPHGHERALDAIAFNGAERGLRQEWPRVRAAYRLDVNEYQGRRSLQLVIEHLEPVA</sequence>
<feature type="domain" description="DHHA1" evidence="8">
    <location>
        <begin position="354"/>
        <end position="448"/>
    </location>
</feature>
<comment type="similarity">
    <text evidence="1">Belongs to the RecJ family.</text>
</comment>
<dbReference type="GO" id="GO:0008409">
    <property type="term" value="F:5'-3' exonuclease activity"/>
    <property type="evidence" value="ECO:0007669"/>
    <property type="project" value="InterPro"/>
</dbReference>
<dbReference type="AlphaFoldDB" id="A0A1F6TH44"/>
<dbReference type="Pfam" id="PF17768">
    <property type="entry name" value="RecJ_OB"/>
    <property type="match status" value="1"/>
</dbReference>
<accession>A0A1F6TH44</accession>
<dbReference type="GO" id="GO:0006281">
    <property type="term" value="P:DNA repair"/>
    <property type="evidence" value="ECO:0007669"/>
    <property type="project" value="InterPro"/>
</dbReference>
<organism evidence="10 11">
    <name type="scientific">Candidatus Muproteobacteria bacterium RBG_16_65_31</name>
    <dbReference type="NCBI Taxonomy" id="1817759"/>
    <lineage>
        <taxon>Bacteria</taxon>
        <taxon>Pseudomonadati</taxon>
        <taxon>Pseudomonadota</taxon>
        <taxon>Candidatus Muproteobacteria</taxon>
    </lineage>
</organism>
<dbReference type="FunFam" id="3.90.1640.30:FF:000001">
    <property type="entry name" value="Single-stranded-DNA-specific exonuclease RecJ"/>
    <property type="match status" value="1"/>
</dbReference>
<dbReference type="InterPro" id="IPR041122">
    <property type="entry name" value="RecJ_OB"/>
</dbReference>
<evidence type="ECO:0000256" key="4">
    <source>
        <dbReference type="ARBA" id="ARBA00022801"/>
    </source>
</evidence>
<keyword evidence="4" id="KW-0378">Hydrolase</keyword>
<evidence type="ECO:0000259" key="7">
    <source>
        <dbReference type="Pfam" id="PF01368"/>
    </source>
</evidence>
<keyword evidence="6" id="KW-0175">Coiled coil</keyword>
<proteinExistence type="inferred from homology"/>
<dbReference type="GO" id="GO:0006310">
    <property type="term" value="P:DNA recombination"/>
    <property type="evidence" value="ECO:0007669"/>
    <property type="project" value="InterPro"/>
</dbReference>
<evidence type="ECO:0000313" key="11">
    <source>
        <dbReference type="Proteomes" id="UP000179344"/>
    </source>
</evidence>
<evidence type="ECO:0000256" key="5">
    <source>
        <dbReference type="ARBA" id="ARBA00022839"/>
    </source>
</evidence>
<evidence type="ECO:0000256" key="6">
    <source>
        <dbReference type="SAM" id="Coils"/>
    </source>
</evidence>
<dbReference type="NCBIfam" id="TIGR00644">
    <property type="entry name" value="recJ"/>
    <property type="match status" value="1"/>
</dbReference>
<dbReference type="Gene3D" id="3.90.1640.30">
    <property type="match status" value="1"/>
</dbReference>
<feature type="coiled-coil region" evidence="6">
    <location>
        <begin position="310"/>
        <end position="337"/>
    </location>
</feature>
<keyword evidence="3" id="KW-0540">Nuclease</keyword>
<evidence type="ECO:0000259" key="9">
    <source>
        <dbReference type="Pfam" id="PF17768"/>
    </source>
</evidence>
<dbReference type="PANTHER" id="PTHR30255">
    <property type="entry name" value="SINGLE-STRANDED-DNA-SPECIFIC EXONUCLEASE RECJ"/>
    <property type="match status" value="1"/>
</dbReference>
<evidence type="ECO:0000259" key="8">
    <source>
        <dbReference type="Pfam" id="PF02272"/>
    </source>
</evidence>
<evidence type="ECO:0000256" key="3">
    <source>
        <dbReference type="ARBA" id="ARBA00022722"/>
    </source>
</evidence>
<reference evidence="10 11" key="1">
    <citation type="journal article" date="2016" name="Nat. Commun.">
        <title>Thousands of microbial genomes shed light on interconnected biogeochemical processes in an aquifer system.</title>
        <authorList>
            <person name="Anantharaman K."/>
            <person name="Brown C.T."/>
            <person name="Hug L.A."/>
            <person name="Sharon I."/>
            <person name="Castelle C.J."/>
            <person name="Probst A.J."/>
            <person name="Thomas B.C."/>
            <person name="Singh A."/>
            <person name="Wilkins M.J."/>
            <person name="Karaoz U."/>
            <person name="Brodie E.L."/>
            <person name="Williams K.H."/>
            <person name="Hubbard S.S."/>
            <person name="Banfield J.F."/>
        </authorList>
    </citation>
    <scope>NUCLEOTIDE SEQUENCE [LARGE SCALE GENOMIC DNA]</scope>
</reference>
<dbReference type="Pfam" id="PF02272">
    <property type="entry name" value="DHHA1"/>
    <property type="match status" value="1"/>
</dbReference>
<gene>
    <name evidence="10" type="ORF">A2V92_03395</name>
</gene>
<protein>
    <recommendedName>
        <fullName evidence="2">Single-stranded-DNA-specific exonuclease RecJ</fullName>
    </recommendedName>
</protein>
<dbReference type="Proteomes" id="UP000179344">
    <property type="component" value="Unassembled WGS sequence"/>
</dbReference>
<dbReference type="PANTHER" id="PTHR30255:SF2">
    <property type="entry name" value="SINGLE-STRANDED-DNA-SPECIFIC EXONUCLEASE RECJ"/>
    <property type="match status" value="1"/>
</dbReference>
<dbReference type="InterPro" id="IPR051673">
    <property type="entry name" value="SSDNA_exonuclease_RecJ"/>
</dbReference>
<feature type="domain" description="RecJ OB" evidence="9">
    <location>
        <begin position="463"/>
        <end position="566"/>
    </location>
</feature>
<dbReference type="InterPro" id="IPR004610">
    <property type="entry name" value="RecJ"/>
</dbReference>
<dbReference type="InterPro" id="IPR003156">
    <property type="entry name" value="DHHA1_dom"/>
</dbReference>
<dbReference type="InterPro" id="IPR038763">
    <property type="entry name" value="DHH_sf"/>
</dbReference>
<evidence type="ECO:0000256" key="2">
    <source>
        <dbReference type="ARBA" id="ARBA00019841"/>
    </source>
</evidence>
<name>A0A1F6TH44_9PROT</name>
<evidence type="ECO:0000313" key="10">
    <source>
        <dbReference type="EMBL" id="OGI44442.1"/>
    </source>
</evidence>